<organism evidence="3">
    <name type="scientific">Schizophyllum commune (strain H4-8 / FGSC 9210)</name>
    <name type="common">Split gill fungus</name>
    <dbReference type="NCBI Taxonomy" id="578458"/>
    <lineage>
        <taxon>Eukaryota</taxon>
        <taxon>Fungi</taxon>
        <taxon>Dikarya</taxon>
        <taxon>Basidiomycota</taxon>
        <taxon>Agaricomycotina</taxon>
        <taxon>Agaricomycetes</taxon>
        <taxon>Agaricomycetidae</taxon>
        <taxon>Agaricales</taxon>
        <taxon>Schizophyllaceae</taxon>
        <taxon>Schizophyllum</taxon>
    </lineage>
</organism>
<dbReference type="KEGG" id="scm:SCHCO_01169158"/>
<dbReference type="Proteomes" id="UP000007431">
    <property type="component" value="Unassembled WGS sequence"/>
</dbReference>
<gene>
    <name evidence="2" type="ORF">SCHCODRAFT_107508</name>
</gene>
<feature type="compositionally biased region" description="Polar residues" evidence="1">
    <location>
        <begin position="61"/>
        <end position="82"/>
    </location>
</feature>
<reference evidence="2 3" key="1">
    <citation type="journal article" date="2010" name="Nat. Biotechnol.">
        <title>Genome sequence of the model mushroom Schizophyllum commune.</title>
        <authorList>
            <person name="Ohm R.A."/>
            <person name="de Jong J.F."/>
            <person name="Lugones L.G."/>
            <person name="Aerts A."/>
            <person name="Kothe E."/>
            <person name="Stajich J.E."/>
            <person name="de Vries R.P."/>
            <person name="Record E."/>
            <person name="Levasseur A."/>
            <person name="Baker S.E."/>
            <person name="Bartholomew K.A."/>
            <person name="Coutinho P.M."/>
            <person name="Erdmann S."/>
            <person name="Fowler T.J."/>
            <person name="Gathman A.C."/>
            <person name="Lombard V."/>
            <person name="Henrissat B."/>
            <person name="Knabe N."/>
            <person name="Kuees U."/>
            <person name="Lilly W.W."/>
            <person name="Lindquist E."/>
            <person name="Lucas S."/>
            <person name="Magnuson J.K."/>
            <person name="Piumi F."/>
            <person name="Raudaskoski M."/>
            <person name="Salamov A."/>
            <person name="Schmutz J."/>
            <person name="Schwarze F.W.M.R."/>
            <person name="vanKuyk P.A."/>
            <person name="Horton J.S."/>
            <person name="Grigoriev I.V."/>
            <person name="Woesten H.A.B."/>
        </authorList>
    </citation>
    <scope>NUCLEOTIDE SEQUENCE [LARGE SCALE GENOMIC DNA]</scope>
    <source>
        <strain evidence="3">H4-8 / FGSC 9210</strain>
    </source>
</reference>
<dbReference type="InParanoid" id="D8Q2J3"/>
<dbReference type="VEuPathDB" id="FungiDB:SCHCODRAFT_01169158"/>
<feature type="region of interest" description="Disordered" evidence="1">
    <location>
        <begin position="1"/>
        <end position="134"/>
    </location>
</feature>
<accession>D8Q2J3</accession>
<evidence type="ECO:0000313" key="2">
    <source>
        <dbReference type="EMBL" id="EFI97539.1"/>
    </source>
</evidence>
<feature type="non-terminal residue" evidence="2">
    <location>
        <position position="190"/>
    </location>
</feature>
<dbReference type="EMBL" id="GL377305">
    <property type="protein sequence ID" value="EFI97539.1"/>
    <property type="molecule type" value="Genomic_DNA"/>
</dbReference>
<proteinExistence type="predicted"/>
<feature type="region of interest" description="Disordered" evidence="1">
    <location>
        <begin position="167"/>
        <end position="190"/>
    </location>
</feature>
<keyword evidence="3" id="KW-1185">Reference proteome</keyword>
<name>D8Q2J3_SCHCM</name>
<sequence length="190" mass="20326">MYAPEQLATKRPAAPQPINDHRPSDSEDSYDSDDKVKMIVNKRRKTAIDDELTSADAKDTITPSDTHQVPSTSSQSATTGVHASQSSSAAAHLIEAAEDEKRAMDKRWESGENRARTVGRPPADRTDLSTAVANGQQGLECKTVAPAGKLEGNVSSCSDCIASDSAKTEQSEHTSRQVLHTDLVTVPGQL</sequence>
<dbReference type="HOGENOM" id="CLU_1428767_0_0_1"/>
<dbReference type="GeneID" id="9592720"/>
<feature type="compositionally biased region" description="Basic and acidic residues" evidence="1">
    <location>
        <begin position="99"/>
        <end position="115"/>
    </location>
</feature>
<dbReference type="AlphaFoldDB" id="D8Q2J3"/>
<evidence type="ECO:0000256" key="1">
    <source>
        <dbReference type="SAM" id="MobiDB-lite"/>
    </source>
</evidence>
<protein>
    <submittedName>
        <fullName evidence="2">Uncharacterized protein</fullName>
    </submittedName>
</protein>
<evidence type="ECO:0000313" key="3">
    <source>
        <dbReference type="Proteomes" id="UP000007431"/>
    </source>
</evidence>
<dbReference type="RefSeq" id="XP_003032442.1">
    <property type="nucleotide sequence ID" value="XM_003032396.1"/>
</dbReference>